<accession>A0ABY2J8N3</accession>
<evidence type="ECO:0000313" key="1">
    <source>
        <dbReference type="EMBL" id="TFD01315.1"/>
    </source>
</evidence>
<proteinExistence type="predicted"/>
<protein>
    <submittedName>
        <fullName evidence="1">Uncharacterized protein</fullName>
    </submittedName>
</protein>
<organism evidence="1 2">
    <name type="scientific">Cryobacterium sinapicolor</name>
    <dbReference type="NCBI Taxonomy" id="1259236"/>
    <lineage>
        <taxon>Bacteria</taxon>
        <taxon>Bacillati</taxon>
        <taxon>Actinomycetota</taxon>
        <taxon>Actinomycetes</taxon>
        <taxon>Micrococcales</taxon>
        <taxon>Microbacteriaceae</taxon>
        <taxon>Cryobacterium</taxon>
    </lineage>
</organism>
<reference evidence="1 2" key="1">
    <citation type="submission" date="2019-03" db="EMBL/GenBank/DDBJ databases">
        <title>Genomics of glacier-inhabiting Cryobacterium strains.</title>
        <authorList>
            <person name="Liu Q."/>
            <person name="Xin Y.-H."/>
        </authorList>
    </citation>
    <scope>NUCLEOTIDE SEQUENCE [LARGE SCALE GENOMIC DNA]</scope>
    <source>
        <strain evidence="1 2">TMT1-23-1</strain>
    </source>
</reference>
<gene>
    <name evidence="1" type="ORF">E3T28_07095</name>
</gene>
<dbReference type="RefSeq" id="WP_134429285.1">
    <property type="nucleotide sequence ID" value="NZ_SOGQ01000033.1"/>
</dbReference>
<evidence type="ECO:0000313" key="2">
    <source>
        <dbReference type="Proteomes" id="UP000297853"/>
    </source>
</evidence>
<dbReference type="EMBL" id="SOGQ01000033">
    <property type="protein sequence ID" value="TFD01315.1"/>
    <property type="molecule type" value="Genomic_DNA"/>
</dbReference>
<sequence>MDDAHETAPDHSWLPPHQEHVAYTLAHVDQLIAQVGKLLWGYMDREVFTFDTLPHPRGSAVTITKVQPFPEGIARVFADATTQLRAAIEHTIFAEVEHSLGRDLSPEEAQTIEMPARLTEESFTSWLGHSKRKLIPAFAPGAALSTRVSRLQPFHDVDPTVHPMRLLAEYTNFAKHRAPAITTVRVGPVMPDRDVPGVQVVEFDEPVPARVGDVLVHGPRRAKVGVSIYPFIASQRPHTGTWHVLMKELGELADWVRTVAIPTLVTGDATVDPLIPGIDISVGHGSLEDALTGARRETAFVLNQTRVIARGIRGDLAESLTQTSRGTLSLEDAKRWLDGLGDAEVIRRLDEVGFSSTPAKALRAYKILKGHVREARASVALDDEEDELTNP</sequence>
<dbReference type="Proteomes" id="UP000297853">
    <property type="component" value="Unassembled WGS sequence"/>
</dbReference>
<keyword evidence="2" id="KW-1185">Reference proteome</keyword>
<name>A0ABY2J8N3_9MICO</name>
<comment type="caution">
    <text evidence="1">The sequence shown here is derived from an EMBL/GenBank/DDBJ whole genome shotgun (WGS) entry which is preliminary data.</text>
</comment>